<feature type="region of interest" description="Disordered" evidence="1">
    <location>
        <begin position="117"/>
        <end position="153"/>
    </location>
</feature>
<keyword evidence="3" id="KW-1185">Reference proteome</keyword>
<evidence type="ECO:0000256" key="1">
    <source>
        <dbReference type="SAM" id="MobiDB-lite"/>
    </source>
</evidence>
<evidence type="ECO:0000313" key="3">
    <source>
        <dbReference type="Proteomes" id="UP000410984"/>
    </source>
</evidence>
<reference evidence="2 3" key="1">
    <citation type="submission" date="2019-06" db="EMBL/GenBank/DDBJ databases">
        <authorList>
            <person name="Rodrigo-Torres L."/>
            <person name="Arahal R. D."/>
            <person name="Lucena T."/>
        </authorList>
    </citation>
    <scope>NUCLEOTIDE SEQUENCE [LARGE SCALE GENOMIC DNA]</scope>
    <source>
        <strain evidence="2 3">SB0023/3</strain>
    </source>
</reference>
<sequence length="226" mass="24351">MLVTDMAACPPALVLATSGIHIEHPERDQARSSKELGHYSGRAARALLDRGAINGNLNVCSTKVSADPCGLERHDVLETPCRESGAPMDAERISVCLCAGRAALVAALGRLRSRVATRRDAARAEQRGPSEVGHPRDVRERTSSGTRYACNDKGAPMLSRLRSGIRAIRRKARERTAPVPVAEATGDPVNIPPMRPLAPRSAENDNPNQALYETVKQDLCSAGYLR</sequence>
<organism evidence="2 3">
    <name type="scientific">Methylobacterium symbioticum</name>
    <dbReference type="NCBI Taxonomy" id="2584084"/>
    <lineage>
        <taxon>Bacteria</taxon>
        <taxon>Pseudomonadati</taxon>
        <taxon>Pseudomonadota</taxon>
        <taxon>Alphaproteobacteria</taxon>
        <taxon>Hyphomicrobiales</taxon>
        <taxon>Methylobacteriaceae</taxon>
        <taxon>Methylobacterium</taxon>
    </lineage>
</organism>
<protein>
    <submittedName>
        <fullName evidence="2">Uncharacterized protein</fullName>
    </submittedName>
</protein>
<proteinExistence type="predicted"/>
<feature type="compositionally biased region" description="Basic and acidic residues" evidence="1">
    <location>
        <begin position="117"/>
        <end position="142"/>
    </location>
</feature>
<name>A0A509EF08_9HYPH</name>
<feature type="region of interest" description="Disordered" evidence="1">
    <location>
        <begin position="171"/>
        <end position="206"/>
    </location>
</feature>
<gene>
    <name evidence="2" type="ORF">MET9862_03534</name>
</gene>
<accession>A0A509EF08</accession>
<dbReference type="Proteomes" id="UP000410984">
    <property type="component" value="Unassembled WGS sequence"/>
</dbReference>
<evidence type="ECO:0000313" key="2">
    <source>
        <dbReference type="EMBL" id="VUD72927.1"/>
    </source>
</evidence>
<dbReference type="AlphaFoldDB" id="A0A509EF08"/>
<dbReference type="EMBL" id="CABFPH010000054">
    <property type="protein sequence ID" value="VUD72927.1"/>
    <property type="molecule type" value="Genomic_DNA"/>
</dbReference>